<gene>
    <name evidence="2" type="ORF">K505DRAFT_322174</name>
</gene>
<dbReference type="Pfam" id="PF13826">
    <property type="entry name" value="Monooxy_af470-like"/>
    <property type="match status" value="1"/>
</dbReference>
<proteinExistence type="predicted"/>
<dbReference type="OrthoDB" id="3202396at2759"/>
<dbReference type="InterPro" id="IPR025444">
    <property type="entry name" value="Monooxy_af470"/>
</dbReference>
<keyword evidence="1" id="KW-0812">Transmembrane</keyword>
<organism evidence="2 3">
    <name type="scientific">Melanomma pulvis-pyrius CBS 109.77</name>
    <dbReference type="NCBI Taxonomy" id="1314802"/>
    <lineage>
        <taxon>Eukaryota</taxon>
        <taxon>Fungi</taxon>
        <taxon>Dikarya</taxon>
        <taxon>Ascomycota</taxon>
        <taxon>Pezizomycotina</taxon>
        <taxon>Dothideomycetes</taxon>
        <taxon>Pleosporomycetidae</taxon>
        <taxon>Pleosporales</taxon>
        <taxon>Melanommataceae</taxon>
        <taxon>Melanomma</taxon>
    </lineage>
</organism>
<protein>
    <submittedName>
        <fullName evidence="2">Uncharacterized protein</fullName>
    </submittedName>
</protein>
<keyword evidence="3" id="KW-1185">Reference proteome</keyword>
<dbReference type="Proteomes" id="UP000799757">
    <property type="component" value="Unassembled WGS sequence"/>
</dbReference>
<accession>A0A6A6XNT8</accession>
<sequence>MALQPLRTKLASLHAQYHDLLEASDFSTPTWLAFGAILHILSAAYLPLYLGTSIPLLWIAYRWLRAAFTTYQFGKFPDIRKGKWVVKIDEREGPREESGVVMFVLGARMNHPFGKLAPGMAEVGVSFENMWVEAEKNRLKWGYLGRTATLVDTSDSNGTTWIWLSYWSNVKGLQAFSTSAAHLVGQMGHEAGKYPYAGILHETYYAPKGNWEPIYVDMPPWGLGTAKFMSEKEGDRGRLLDTLVPNTKGSNMFSRMGWNSTKELKFES</sequence>
<name>A0A6A6XNT8_9PLEO</name>
<evidence type="ECO:0000313" key="2">
    <source>
        <dbReference type="EMBL" id="KAF2798009.1"/>
    </source>
</evidence>
<evidence type="ECO:0000313" key="3">
    <source>
        <dbReference type="Proteomes" id="UP000799757"/>
    </source>
</evidence>
<feature type="transmembrane region" description="Helical" evidence="1">
    <location>
        <begin position="31"/>
        <end position="61"/>
    </location>
</feature>
<dbReference type="AlphaFoldDB" id="A0A6A6XNT8"/>
<keyword evidence="1" id="KW-1133">Transmembrane helix</keyword>
<reference evidence="2" key="1">
    <citation type="journal article" date="2020" name="Stud. Mycol.">
        <title>101 Dothideomycetes genomes: a test case for predicting lifestyles and emergence of pathogens.</title>
        <authorList>
            <person name="Haridas S."/>
            <person name="Albert R."/>
            <person name="Binder M."/>
            <person name="Bloem J."/>
            <person name="Labutti K."/>
            <person name="Salamov A."/>
            <person name="Andreopoulos B."/>
            <person name="Baker S."/>
            <person name="Barry K."/>
            <person name="Bills G."/>
            <person name="Bluhm B."/>
            <person name="Cannon C."/>
            <person name="Castanera R."/>
            <person name="Culley D."/>
            <person name="Daum C."/>
            <person name="Ezra D."/>
            <person name="Gonzalez J."/>
            <person name="Henrissat B."/>
            <person name="Kuo A."/>
            <person name="Liang C."/>
            <person name="Lipzen A."/>
            <person name="Lutzoni F."/>
            <person name="Magnuson J."/>
            <person name="Mondo S."/>
            <person name="Nolan M."/>
            <person name="Ohm R."/>
            <person name="Pangilinan J."/>
            <person name="Park H.-J."/>
            <person name="Ramirez L."/>
            <person name="Alfaro M."/>
            <person name="Sun H."/>
            <person name="Tritt A."/>
            <person name="Yoshinaga Y."/>
            <person name="Zwiers L.-H."/>
            <person name="Turgeon B."/>
            <person name="Goodwin S."/>
            <person name="Spatafora J."/>
            <person name="Crous P."/>
            <person name="Grigoriev I."/>
        </authorList>
    </citation>
    <scope>NUCLEOTIDE SEQUENCE</scope>
    <source>
        <strain evidence="2">CBS 109.77</strain>
    </source>
</reference>
<keyword evidence="1" id="KW-0472">Membrane</keyword>
<evidence type="ECO:0000256" key="1">
    <source>
        <dbReference type="SAM" id="Phobius"/>
    </source>
</evidence>
<dbReference type="EMBL" id="MU001793">
    <property type="protein sequence ID" value="KAF2798009.1"/>
    <property type="molecule type" value="Genomic_DNA"/>
</dbReference>